<sequence length="143" mass="15891">MSPHSLLSQPAEPCNQHWLSHLSAVGHAAIYDGALVGWYNKLPINAVRPVSVICYLYHDTNITAYAGPYQGTKPLTLEGYTTRTCEPCPMQTSTLLSLHVSVLLLLSMRKHSLGSQESCNSLHISRRAAVEENQARHQRRTLL</sequence>
<gene>
    <name evidence="1" type="ORF">CEUSTIGMA_g13218.t1</name>
</gene>
<evidence type="ECO:0000313" key="1">
    <source>
        <dbReference type="EMBL" id="GAX85803.1"/>
    </source>
</evidence>
<reference evidence="1 2" key="1">
    <citation type="submission" date="2017-08" db="EMBL/GenBank/DDBJ databases">
        <title>Acidophilic green algal genome provides insights into adaptation to an acidic environment.</title>
        <authorList>
            <person name="Hirooka S."/>
            <person name="Hirose Y."/>
            <person name="Kanesaki Y."/>
            <person name="Higuchi S."/>
            <person name="Fujiwara T."/>
            <person name="Onuma R."/>
            <person name="Era A."/>
            <person name="Ohbayashi R."/>
            <person name="Uzuka A."/>
            <person name="Nozaki H."/>
            <person name="Yoshikawa H."/>
            <person name="Miyagishima S.Y."/>
        </authorList>
    </citation>
    <scope>NUCLEOTIDE SEQUENCE [LARGE SCALE GENOMIC DNA]</scope>
    <source>
        <strain evidence="1 2">NIES-2499</strain>
    </source>
</reference>
<keyword evidence="2" id="KW-1185">Reference proteome</keyword>
<name>A0A250XS12_9CHLO</name>
<organism evidence="1 2">
    <name type="scientific">Chlamydomonas eustigma</name>
    <dbReference type="NCBI Taxonomy" id="1157962"/>
    <lineage>
        <taxon>Eukaryota</taxon>
        <taxon>Viridiplantae</taxon>
        <taxon>Chlorophyta</taxon>
        <taxon>core chlorophytes</taxon>
        <taxon>Chlorophyceae</taxon>
        <taxon>CS clade</taxon>
        <taxon>Chlamydomonadales</taxon>
        <taxon>Chlamydomonadaceae</taxon>
        <taxon>Chlamydomonas</taxon>
    </lineage>
</organism>
<accession>A0A250XS12</accession>
<dbReference type="EMBL" id="BEGY01000193">
    <property type="protein sequence ID" value="GAX85803.1"/>
    <property type="molecule type" value="Genomic_DNA"/>
</dbReference>
<dbReference type="Proteomes" id="UP000232323">
    <property type="component" value="Unassembled WGS sequence"/>
</dbReference>
<proteinExistence type="predicted"/>
<evidence type="ECO:0000313" key="2">
    <source>
        <dbReference type="Proteomes" id="UP000232323"/>
    </source>
</evidence>
<protein>
    <submittedName>
        <fullName evidence="1">Uncharacterized protein</fullName>
    </submittedName>
</protein>
<comment type="caution">
    <text evidence="1">The sequence shown here is derived from an EMBL/GenBank/DDBJ whole genome shotgun (WGS) entry which is preliminary data.</text>
</comment>
<dbReference type="AlphaFoldDB" id="A0A250XS12"/>